<protein>
    <recommendedName>
        <fullName evidence="3">Transcription factor domain-containing protein</fullName>
    </recommendedName>
</protein>
<evidence type="ECO:0000313" key="1">
    <source>
        <dbReference type="EMBL" id="KXN72356.1"/>
    </source>
</evidence>
<dbReference type="Proteomes" id="UP000070444">
    <property type="component" value="Unassembled WGS sequence"/>
</dbReference>
<name>A0A137PBL9_CONC2</name>
<dbReference type="EMBL" id="KQ964454">
    <property type="protein sequence ID" value="KXN72356.1"/>
    <property type="molecule type" value="Genomic_DNA"/>
</dbReference>
<evidence type="ECO:0000313" key="2">
    <source>
        <dbReference type="Proteomes" id="UP000070444"/>
    </source>
</evidence>
<evidence type="ECO:0008006" key="3">
    <source>
        <dbReference type="Google" id="ProtNLM"/>
    </source>
</evidence>
<accession>A0A137PBL9</accession>
<dbReference type="CDD" id="cd12148">
    <property type="entry name" value="fungal_TF_MHR"/>
    <property type="match status" value="1"/>
</dbReference>
<gene>
    <name evidence="1" type="ORF">CONCODRAFT_16199</name>
</gene>
<reference evidence="1 2" key="1">
    <citation type="journal article" date="2015" name="Genome Biol. Evol.">
        <title>Phylogenomic analyses indicate that early fungi evolved digesting cell walls of algal ancestors of land plants.</title>
        <authorList>
            <person name="Chang Y."/>
            <person name="Wang S."/>
            <person name="Sekimoto S."/>
            <person name="Aerts A.L."/>
            <person name="Choi C."/>
            <person name="Clum A."/>
            <person name="LaButti K.M."/>
            <person name="Lindquist E.A."/>
            <person name="Yee Ngan C."/>
            <person name="Ohm R.A."/>
            <person name="Salamov A.A."/>
            <person name="Grigoriev I.V."/>
            <person name="Spatafora J.W."/>
            <person name="Berbee M.L."/>
        </authorList>
    </citation>
    <scope>NUCLEOTIDE SEQUENCE [LARGE SCALE GENOMIC DNA]</scope>
    <source>
        <strain evidence="1 2">NRRL 28638</strain>
    </source>
</reference>
<organism evidence="1 2">
    <name type="scientific">Conidiobolus coronatus (strain ATCC 28846 / CBS 209.66 / NRRL 28638)</name>
    <name type="common">Delacroixia coronata</name>
    <dbReference type="NCBI Taxonomy" id="796925"/>
    <lineage>
        <taxon>Eukaryota</taxon>
        <taxon>Fungi</taxon>
        <taxon>Fungi incertae sedis</taxon>
        <taxon>Zoopagomycota</taxon>
        <taxon>Entomophthoromycotina</taxon>
        <taxon>Entomophthoromycetes</taxon>
        <taxon>Entomophthorales</taxon>
        <taxon>Ancylistaceae</taxon>
        <taxon>Conidiobolus</taxon>
    </lineage>
</organism>
<sequence length="519" mass="61195">MKDHLKFIAYKDCFKCMESSTKLCSYYSKYNQVQRVENQKFPSITVSKFLSYYYKDKSDINFWSQLKFQRFSSIEHLTSYILNSDNIQASQLVGECKWDLGKLPQIKHLVSENEDLLANTPDIDSRIGKVCSNSLKIIQIIFNTNIWGKLIHTYIIHYHRYEAIFYLKDFDLNTIPQSLLNAIYCLGYIYFDQKSDHLTQYMDQLGNINYKMIKFKPSLTNIQALFIHQYILYSQGKITEARSCLLHITKMCYILGFHRNTTKLSKSTINTRNLVYTKVLYLHLTMTKVHKVNLNFQIDLPDINKICYNREWQLLPKETAQKISLKEEEITLISTLTNLENQFIDRSRLHLIFPSVESYTNDQIYKICIEKCYSLRLSHSIYISGYELLSNSYPEYSELIEFDREAFEAYTLVLSILIFEYGRSKSKGINHSIVRKMMNLCEELIMIALTRDTGYFLQYDIYTTVFTCVKLFKYLRQSQQTKLISNLTVVKKILSNNLSSSNLLIYLLFDKSLELIKKL</sequence>
<dbReference type="AlphaFoldDB" id="A0A137PBL9"/>
<keyword evidence="2" id="KW-1185">Reference proteome</keyword>
<proteinExistence type="predicted"/>